<comment type="caution">
    <text evidence="2">The sequence shown here is derived from an EMBL/GenBank/DDBJ whole genome shotgun (WGS) entry which is preliminary data.</text>
</comment>
<evidence type="ECO:0000256" key="1">
    <source>
        <dbReference type="SAM" id="MobiDB-lite"/>
    </source>
</evidence>
<gene>
    <name evidence="2" type="ORF">FOZ63_015670</name>
</gene>
<protein>
    <submittedName>
        <fullName evidence="2">Uncharacterized protein</fullName>
    </submittedName>
</protein>
<proteinExistence type="predicted"/>
<evidence type="ECO:0000313" key="3">
    <source>
        <dbReference type="Proteomes" id="UP000553632"/>
    </source>
</evidence>
<accession>A0A7J6PG49</accession>
<feature type="compositionally biased region" description="Polar residues" evidence="1">
    <location>
        <begin position="25"/>
        <end position="38"/>
    </location>
</feature>
<evidence type="ECO:0000313" key="2">
    <source>
        <dbReference type="EMBL" id="KAF4694746.1"/>
    </source>
</evidence>
<feature type="region of interest" description="Disordered" evidence="1">
    <location>
        <begin position="1"/>
        <end position="104"/>
    </location>
</feature>
<dbReference type="AlphaFoldDB" id="A0A7J6PG49"/>
<feature type="compositionally biased region" description="Polar residues" evidence="1">
    <location>
        <begin position="89"/>
        <end position="104"/>
    </location>
</feature>
<feature type="region of interest" description="Disordered" evidence="1">
    <location>
        <begin position="124"/>
        <end position="150"/>
    </location>
</feature>
<dbReference type="Proteomes" id="UP000553632">
    <property type="component" value="Unassembled WGS sequence"/>
</dbReference>
<name>A0A7J6PG49_PEROL</name>
<dbReference type="EMBL" id="JABANO010039227">
    <property type="protein sequence ID" value="KAF4694746.1"/>
    <property type="molecule type" value="Genomic_DNA"/>
</dbReference>
<feature type="non-terminal residue" evidence="2">
    <location>
        <position position="150"/>
    </location>
</feature>
<keyword evidence="3" id="KW-1185">Reference proteome</keyword>
<organism evidence="2 3">
    <name type="scientific">Perkinsus olseni</name>
    <name type="common">Perkinsus atlanticus</name>
    <dbReference type="NCBI Taxonomy" id="32597"/>
    <lineage>
        <taxon>Eukaryota</taxon>
        <taxon>Sar</taxon>
        <taxon>Alveolata</taxon>
        <taxon>Perkinsozoa</taxon>
        <taxon>Perkinsea</taxon>
        <taxon>Perkinsida</taxon>
        <taxon>Perkinsidae</taxon>
        <taxon>Perkinsus</taxon>
    </lineage>
</organism>
<reference evidence="2 3" key="1">
    <citation type="submission" date="2020-04" db="EMBL/GenBank/DDBJ databases">
        <title>Perkinsus olseni comparative genomics.</title>
        <authorList>
            <person name="Bogema D.R."/>
        </authorList>
    </citation>
    <scope>NUCLEOTIDE SEQUENCE [LARGE SCALE GENOMIC DNA]</scope>
    <source>
        <strain evidence="2 3">ATCC PRA-207</strain>
    </source>
</reference>
<sequence>PPGARSVSHPMRRITERPPAATPKITPQQLSGGLQTESASRRPFHATTGDSKVNGVGETSHDRENATTGVPPLGGTGRTGNPHMMSIQGEPSSSAARPFPDSQSPCELPTILVYVASCDDHRAISSTTDIGAPPLPDETEVAQEMQASLE</sequence>
<feature type="non-terminal residue" evidence="2">
    <location>
        <position position="1"/>
    </location>
</feature>